<accession>A0AAE1DPU0</accession>
<evidence type="ECO:0000313" key="2">
    <source>
        <dbReference type="EMBL" id="KAK3778439.1"/>
    </source>
</evidence>
<comment type="caution">
    <text evidence="2">The sequence shown here is derived from an EMBL/GenBank/DDBJ whole genome shotgun (WGS) entry which is preliminary data.</text>
</comment>
<organism evidence="2 3">
    <name type="scientific">Elysia crispata</name>
    <name type="common">lettuce slug</name>
    <dbReference type="NCBI Taxonomy" id="231223"/>
    <lineage>
        <taxon>Eukaryota</taxon>
        <taxon>Metazoa</taxon>
        <taxon>Spiralia</taxon>
        <taxon>Lophotrochozoa</taxon>
        <taxon>Mollusca</taxon>
        <taxon>Gastropoda</taxon>
        <taxon>Heterobranchia</taxon>
        <taxon>Euthyneura</taxon>
        <taxon>Panpulmonata</taxon>
        <taxon>Sacoglossa</taxon>
        <taxon>Placobranchoidea</taxon>
        <taxon>Plakobranchidae</taxon>
        <taxon>Elysia</taxon>
    </lineage>
</organism>
<dbReference type="AlphaFoldDB" id="A0AAE1DPU0"/>
<reference evidence="2" key="1">
    <citation type="journal article" date="2023" name="G3 (Bethesda)">
        <title>A reference genome for the long-term kleptoplast-retaining sea slug Elysia crispata morphotype clarki.</title>
        <authorList>
            <person name="Eastman K.E."/>
            <person name="Pendleton A.L."/>
            <person name="Shaikh M.A."/>
            <person name="Suttiyut T."/>
            <person name="Ogas R."/>
            <person name="Tomko P."/>
            <person name="Gavelis G."/>
            <person name="Widhalm J.R."/>
            <person name="Wisecaver J.H."/>
        </authorList>
    </citation>
    <scope>NUCLEOTIDE SEQUENCE</scope>
    <source>
        <strain evidence="2">ECLA1</strain>
    </source>
</reference>
<evidence type="ECO:0000313" key="3">
    <source>
        <dbReference type="Proteomes" id="UP001283361"/>
    </source>
</evidence>
<proteinExistence type="predicted"/>
<dbReference type="Proteomes" id="UP001283361">
    <property type="component" value="Unassembled WGS sequence"/>
</dbReference>
<feature type="compositionally biased region" description="Polar residues" evidence="1">
    <location>
        <begin position="71"/>
        <end position="84"/>
    </location>
</feature>
<feature type="region of interest" description="Disordered" evidence="1">
    <location>
        <begin position="71"/>
        <end position="91"/>
    </location>
</feature>
<sequence>MYRDNETNFIPQQQNQWYTSTTKPDVYRDYETNDIPRQRNQWYISATESVVYVDNKTNDIPRQRNQWYTSPTESVKNTMTNQPPVLSPRVTHCNKHDLSYLRTRETSVD</sequence>
<evidence type="ECO:0000256" key="1">
    <source>
        <dbReference type="SAM" id="MobiDB-lite"/>
    </source>
</evidence>
<keyword evidence="3" id="KW-1185">Reference proteome</keyword>
<protein>
    <submittedName>
        <fullName evidence="2">Uncharacterized protein</fullName>
    </submittedName>
</protein>
<dbReference type="EMBL" id="JAWDGP010002956">
    <property type="protein sequence ID" value="KAK3778439.1"/>
    <property type="molecule type" value="Genomic_DNA"/>
</dbReference>
<gene>
    <name evidence="2" type="ORF">RRG08_014066</name>
</gene>
<name>A0AAE1DPU0_9GAST</name>